<dbReference type="InterPro" id="IPR013096">
    <property type="entry name" value="Cupin_2"/>
</dbReference>
<dbReference type="RefSeq" id="WP_048139980.1">
    <property type="nucleotide sequence ID" value="NZ_BBCW01000107.1"/>
</dbReference>
<dbReference type="EMBL" id="CP009516">
    <property type="protein sequence ID" value="AKB78771.1"/>
    <property type="molecule type" value="Genomic_DNA"/>
</dbReference>
<dbReference type="InterPro" id="IPR014710">
    <property type="entry name" value="RmlC-like_jellyroll"/>
</dbReference>
<name>A0A0E3SCZ3_9EURY</name>
<dbReference type="Proteomes" id="UP000033101">
    <property type="component" value="Chromosome"/>
</dbReference>
<dbReference type="OrthoDB" id="114121at2157"/>
<reference evidence="2 3" key="1">
    <citation type="submission" date="2014-07" db="EMBL/GenBank/DDBJ databases">
        <title>Methanogenic archaea and the global carbon cycle.</title>
        <authorList>
            <person name="Henriksen J.R."/>
            <person name="Luke J."/>
            <person name="Reinhart S."/>
            <person name="Benedict M.N."/>
            <person name="Youngblut N.D."/>
            <person name="Metcalf M.E."/>
            <person name="Whitaker R.J."/>
            <person name="Metcalf W.W."/>
        </authorList>
    </citation>
    <scope>NUCLEOTIDE SEQUENCE [LARGE SCALE GENOMIC DNA]</scope>
    <source>
        <strain evidence="2 3">HB-1</strain>
    </source>
</reference>
<sequence length="107" mass="11920">MFCKSDSNGYRELLPGIRMKAVVYGENTLMTEFLLRCGSTLPSHDHIHEQTGYLVSGKILLTLDSETFEVSPGDSWNIPGGITHSAKALEDSVAIEVFSPRRDEYIE</sequence>
<evidence type="ECO:0000313" key="2">
    <source>
        <dbReference type="EMBL" id="AKB78771.1"/>
    </source>
</evidence>
<dbReference type="InterPro" id="IPR052535">
    <property type="entry name" value="Bacilysin_H2HPP_isomerase"/>
</dbReference>
<evidence type="ECO:0000313" key="3">
    <source>
        <dbReference type="Proteomes" id="UP000033101"/>
    </source>
</evidence>
<dbReference type="PANTHER" id="PTHR40112:SF1">
    <property type="entry name" value="H2HPP ISOMERASE"/>
    <property type="match status" value="1"/>
</dbReference>
<proteinExistence type="predicted"/>
<dbReference type="HOGENOM" id="CLU_134269_2_1_2"/>
<feature type="domain" description="Cupin type-2" evidence="1">
    <location>
        <begin position="38"/>
        <end position="92"/>
    </location>
</feature>
<keyword evidence="3" id="KW-1185">Reference proteome</keyword>
<dbReference type="Gene3D" id="2.60.120.10">
    <property type="entry name" value="Jelly Rolls"/>
    <property type="match status" value="1"/>
</dbReference>
<organism evidence="2 3">
    <name type="scientific">Methanosarcina horonobensis HB-1 = JCM 15518</name>
    <dbReference type="NCBI Taxonomy" id="1434110"/>
    <lineage>
        <taxon>Archaea</taxon>
        <taxon>Methanobacteriati</taxon>
        <taxon>Methanobacteriota</taxon>
        <taxon>Stenosarchaea group</taxon>
        <taxon>Methanomicrobia</taxon>
        <taxon>Methanosarcinales</taxon>
        <taxon>Methanosarcinaceae</taxon>
        <taxon>Methanosarcina</taxon>
    </lineage>
</organism>
<dbReference type="KEGG" id="mhor:MSHOH_2288"/>
<dbReference type="AlphaFoldDB" id="A0A0E3SCZ3"/>
<protein>
    <submittedName>
        <fullName evidence="2">Pectin degradation protein KdgF</fullName>
    </submittedName>
</protein>
<dbReference type="GeneID" id="24831550"/>
<dbReference type="PATRIC" id="fig|1434110.4.peg.2927"/>
<gene>
    <name evidence="2" type="ORF">MSHOH_2288</name>
</gene>
<dbReference type="InterPro" id="IPR011051">
    <property type="entry name" value="RmlC_Cupin_sf"/>
</dbReference>
<dbReference type="CDD" id="cd02238">
    <property type="entry name" value="cupin_KdgF"/>
    <property type="match status" value="1"/>
</dbReference>
<dbReference type="Pfam" id="PF07883">
    <property type="entry name" value="Cupin_2"/>
    <property type="match status" value="1"/>
</dbReference>
<accession>A0A0E3SCZ3</accession>
<evidence type="ECO:0000259" key="1">
    <source>
        <dbReference type="Pfam" id="PF07883"/>
    </source>
</evidence>
<dbReference type="STRING" id="1434110.MSHOH_2288"/>
<dbReference type="SUPFAM" id="SSF51182">
    <property type="entry name" value="RmlC-like cupins"/>
    <property type="match status" value="1"/>
</dbReference>
<dbReference type="PANTHER" id="PTHR40112">
    <property type="entry name" value="H2HPP ISOMERASE"/>
    <property type="match status" value="1"/>
</dbReference>